<protein>
    <recommendedName>
        <fullName evidence="1">SRR1-like domain-containing protein</fullName>
    </recommendedName>
</protein>
<dbReference type="PANTHER" id="PTHR42080">
    <property type="entry name" value="SRR1 DOMAIN-CONTAINING PROTEIN"/>
    <property type="match status" value="1"/>
</dbReference>
<dbReference type="AlphaFoldDB" id="A0AAE0WSC4"/>
<accession>A0AAE0WSC4</accession>
<dbReference type="PANTHER" id="PTHR42080:SF1">
    <property type="entry name" value="SRR1-LIKE DOMAIN-CONTAINING PROTEIN"/>
    <property type="match status" value="1"/>
</dbReference>
<comment type="caution">
    <text evidence="2">The sequence shown here is derived from an EMBL/GenBank/DDBJ whole genome shotgun (WGS) entry which is preliminary data.</text>
</comment>
<dbReference type="EMBL" id="JAUTXT010000008">
    <property type="protein sequence ID" value="KAK3677017.1"/>
    <property type="molecule type" value="Genomic_DNA"/>
</dbReference>
<evidence type="ECO:0000313" key="2">
    <source>
        <dbReference type="EMBL" id="KAK3677017.1"/>
    </source>
</evidence>
<feature type="domain" description="SRR1-like" evidence="1">
    <location>
        <begin position="114"/>
        <end position="261"/>
    </location>
</feature>
<organism evidence="2 3">
    <name type="scientific">Recurvomyces mirabilis</name>
    <dbReference type="NCBI Taxonomy" id="574656"/>
    <lineage>
        <taxon>Eukaryota</taxon>
        <taxon>Fungi</taxon>
        <taxon>Dikarya</taxon>
        <taxon>Ascomycota</taxon>
        <taxon>Pezizomycotina</taxon>
        <taxon>Dothideomycetes</taxon>
        <taxon>Dothideomycetidae</taxon>
        <taxon>Mycosphaerellales</taxon>
        <taxon>Teratosphaeriaceae</taxon>
        <taxon>Recurvomyces</taxon>
    </lineage>
</organism>
<sequence length="324" mass="36391">MSLFNASTNPHPSMAFRDILHSPGARVDLMDKHIIDLIDSHSMPHGVEEALGDGWCKIGRGKGRTPAYRRGLNPPLMDLTLDQLRADFATKSKAWRQSSCRKETLAIIDKQVPEGGWAITEAICLATGSFSRDNWASRQRSVTQFAAFVDIVQHLQDQQQHQVIILAQDPVYTALDIDFLRDKSIRTLFAEKRTKDDPVGGSIGEADDHMSSSCFVFEPCMDMTSHGALTLLSPEPALYIGSCFERAEDDSKKTDEEIMHAERSMSLDQLVPDFWETHYKGITNKLKAVLAKRKRYVLPVFEEEPNIFASMSVSWMEASDENPS</sequence>
<keyword evidence="3" id="KW-1185">Reference proteome</keyword>
<gene>
    <name evidence="2" type="ORF">LTR78_003222</name>
</gene>
<evidence type="ECO:0000259" key="1">
    <source>
        <dbReference type="Pfam" id="PF07985"/>
    </source>
</evidence>
<reference evidence="2" key="1">
    <citation type="submission" date="2023-07" db="EMBL/GenBank/DDBJ databases">
        <title>Black Yeasts Isolated from many extreme environments.</title>
        <authorList>
            <person name="Coleine C."/>
            <person name="Stajich J.E."/>
            <person name="Selbmann L."/>
        </authorList>
    </citation>
    <scope>NUCLEOTIDE SEQUENCE</scope>
    <source>
        <strain evidence="2">CCFEE 5485</strain>
    </source>
</reference>
<dbReference type="InterPro" id="IPR012942">
    <property type="entry name" value="SRR1-like"/>
</dbReference>
<name>A0AAE0WSC4_9PEZI</name>
<dbReference type="Pfam" id="PF07985">
    <property type="entry name" value="SRR1"/>
    <property type="match status" value="1"/>
</dbReference>
<dbReference type="Proteomes" id="UP001274830">
    <property type="component" value="Unassembled WGS sequence"/>
</dbReference>
<evidence type="ECO:0000313" key="3">
    <source>
        <dbReference type="Proteomes" id="UP001274830"/>
    </source>
</evidence>
<proteinExistence type="predicted"/>